<dbReference type="EMBL" id="JAANGI010000001">
    <property type="protein sequence ID" value="MBT8590879.1"/>
    <property type="molecule type" value="Genomic_DNA"/>
</dbReference>
<name>A0AAE3CHC8_9BURK</name>
<comment type="caution">
    <text evidence="1">The sequence shown here is derived from an EMBL/GenBank/DDBJ whole genome shotgun (WGS) entry which is preliminary data.</text>
</comment>
<gene>
    <name evidence="1" type="ORF">G6693_02930</name>
</gene>
<evidence type="ECO:0000313" key="1">
    <source>
        <dbReference type="EMBL" id="MBT8590879.1"/>
    </source>
</evidence>
<reference evidence="1" key="1">
    <citation type="journal article" date="2021" name="Genome Biol. Evol.">
        <title>Continental-Scale Gene Flow Prevents Allopatric Divergence of Pelagic Freshwater Bacteria.</title>
        <authorList>
            <person name="Hoetzinger M."/>
            <person name="Pitt A."/>
            <person name="Huemer A."/>
            <person name="Hahn M.W."/>
        </authorList>
    </citation>
    <scope>NUCLEOTIDE SEQUENCE</scope>
    <source>
        <strain evidence="1">AP-YLGG-20-G6</strain>
    </source>
</reference>
<dbReference type="Proteomes" id="UP000762271">
    <property type="component" value="Unassembled WGS sequence"/>
</dbReference>
<accession>A0AAE3CHC8</accession>
<dbReference type="AlphaFoldDB" id="A0AAE3CHC8"/>
<sequence>MQAKQSSQAMVGVIHRPDMEDFPIGSIVKTPSGRIGTVVKHRGAQSRFDLFQRIIIEFEDPIGDSVALQPHLLTMIRLP</sequence>
<proteinExistence type="predicted"/>
<organism evidence="1 2">
    <name type="scientific">Polynucleobacter paneuropaeus</name>
    <dbReference type="NCBI Taxonomy" id="2527775"/>
    <lineage>
        <taxon>Bacteria</taxon>
        <taxon>Pseudomonadati</taxon>
        <taxon>Pseudomonadota</taxon>
        <taxon>Betaproteobacteria</taxon>
        <taxon>Burkholderiales</taxon>
        <taxon>Burkholderiaceae</taxon>
        <taxon>Polynucleobacter</taxon>
    </lineage>
</organism>
<protein>
    <submittedName>
        <fullName evidence="1">Uncharacterized protein</fullName>
    </submittedName>
</protein>
<evidence type="ECO:0000313" key="2">
    <source>
        <dbReference type="Proteomes" id="UP000762271"/>
    </source>
</evidence>